<name>A0A5E4PY10_9NEOP</name>
<dbReference type="PANTHER" id="PTHR23428">
    <property type="entry name" value="HISTONE H2B"/>
    <property type="match status" value="1"/>
</dbReference>
<evidence type="ECO:0000256" key="1">
    <source>
        <dbReference type="ARBA" id="ARBA00006846"/>
    </source>
</evidence>
<dbReference type="PRINTS" id="PR00621">
    <property type="entry name" value="HISTONEH2B"/>
</dbReference>
<evidence type="ECO:0000259" key="2">
    <source>
        <dbReference type="Pfam" id="PF00125"/>
    </source>
</evidence>
<gene>
    <name evidence="3" type="ORF">LSINAPIS_LOCUS3248</name>
</gene>
<protein>
    <recommendedName>
        <fullName evidence="2">Core Histone H2A/H2B/H3 domain-containing protein</fullName>
    </recommendedName>
</protein>
<accession>A0A5E4PY10</accession>
<dbReference type="CDD" id="cd22910">
    <property type="entry name" value="HFD_H2B"/>
    <property type="match status" value="1"/>
</dbReference>
<dbReference type="InterPro" id="IPR000558">
    <property type="entry name" value="Histone_H2B"/>
</dbReference>
<evidence type="ECO:0000313" key="3">
    <source>
        <dbReference type="EMBL" id="VVC90306.1"/>
    </source>
</evidence>
<organism evidence="3 4">
    <name type="scientific">Leptidea sinapis</name>
    <dbReference type="NCBI Taxonomy" id="189913"/>
    <lineage>
        <taxon>Eukaryota</taxon>
        <taxon>Metazoa</taxon>
        <taxon>Ecdysozoa</taxon>
        <taxon>Arthropoda</taxon>
        <taxon>Hexapoda</taxon>
        <taxon>Insecta</taxon>
        <taxon>Pterygota</taxon>
        <taxon>Neoptera</taxon>
        <taxon>Endopterygota</taxon>
        <taxon>Lepidoptera</taxon>
        <taxon>Glossata</taxon>
        <taxon>Ditrysia</taxon>
        <taxon>Papilionoidea</taxon>
        <taxon>Pieridae</taxon>
        <taxon>Dismorphiinae</taxon>
        <taxon>Leptidea</taxon>
    </lineage>
</organism>
<dbReference type="GO" id="GO:0000786">
    <property type="term" value="C:nucleosome"/>
    <property type="evidence" value="ECO:0007669"/>
    <property type="project" value="InterPro"/>
</dbReference>
<reference evidence="3 4" key="1">
    <citation type="submission" date="2017-07" db="EMBL/GenBank/DDBJ databases">
        <authorList>
            <person name="Talla V."/>
            <person name="Backstrom N."/>
        </authorList>
    </citation>
    <scope>NUCLEOTIDE SEQUENCE [LARGE SCALE GENOMIC DNA]</scope>
</reference>
<dbReference type="SUPFAM" id="SSF47113">
    <property type="entry name" value="Histone-fold"/>
    <property type="match status" value="1"/>
</dbReference>
<dbReference type="Pfam" id="PF00125">
    <property type="entry name" value="Histone"/>
    <property type="match status" value="1"/>
</dbReference>
<dbReference type="AlphaFoldDB" id="A0A5E4PY10"/>
<dbReference type="GO" id="GO:0046982">
    <property type="term" value="F:protein heterodimerization activity"/>
    <property type="evidence" value="ECO:0007669"/>
    <property type="project" value="InterPro"/>
</dbReference>
<proteinExistence type="inferred from homology"/>
<dbReference type="InterPro" id="IPR007125">
    <property type="entry name" value="H2A/H2B/H3"/>
</dbReference>
<dbReference type="GO" id="GO:0030527">
    <property type="term" value="F:structural constituent of chromatin"/>
    <property type="evidence" value="ECO:0007669"/>
    <property type="project" value="InterPro"/>
</dbReference>
<dbReference type="GO" id="GO:0003677">
    <property type="term" value="F:DNA binding"/>
    <property type="evidence" value="ECO:0007669"/>
    <property type="project" value="InterPro"/>
</dbReference>
<dbReference type="EMBL" id="FZQP02000766">
    <property type="protein sequence ID" value="VVC90306.1"/>
    <property type="molecule type" value="Genomic_DNA"/>
</dbReference>
<dbReference type="SMART" id="SM00427">
    <property type="entry name" value="H2B"/>
    <property type="match status" value="1"/>
</dbReference>
<feature type="domain" description="Core Histone H2A/H2B/H3" evidence="2">
    <location>
        <begin position="12"/>
        <end position="90"/>
    </location>
</feature>
<keyword evidence="4" id="KW-1185">Reference proteome</keyword>
<evidence type="ECO:0000313" key="4">
    <source>
        <dbReference type="Proteomes" id="UP000324832"/>
    </source>
</evidence>
<sequence>MKPKLTRERKPVIEKPISKKLKKKKYDNYGTYLFRLMKTINEPCGISKQSILVLNNLVSDLLENIAREAGNLVNIEKKKTLSARDIQAAVGLIMPGELRNHAMAQGKKAVSLYFVNLKEENL</sequence>
<dbReference type="Gene3D" id="1.10.20.10">
    <property type="entry name" value="Histone, subunit A"/>
    <property type="match status" value="1"/>
</dbReference>
<dbReference type="InterPro" id="IPR009072">
    <property type="entry name" value="Histone-fold"/>
</dbReference>
<comment type="similarity">
    <text evidence="1">Belongs to the histone H2B family.</text>
</comment>
<dbReference type="Proteomes" id="UP000324832">
    <property type="component" value="Unassembled WGS sequence"/>
</dbReference>